<evidence type="ECO:0000313" key="1">
    <source>
        <dbReference type="EMBL" id="KAJ8112131.1"/>
    </source>
</evidence>
<dbReference type="EMBL" id="JAPHNI010000349">
    <property type="protein sequence ID" value="KAJ8112131.1"/>
    <property type="molecule type" value="Genomic_DNA"/>
</dbReference>
<sequence>MASRHTLEKRYFPYPNSLDPLTPLYRTGLIPVTLFATMSLLSVSALLIFITHRLVSWRKHYREYVGYNQYVILIYNLLLADLQQAIAFTMSFHWLRINKILAPTAPCFIQAWFLQIGDVSSGFFVLAIAVHTWLGVVKGYKMPYKWFIVSILGLWAFALLLTILGPAMYRDRYFGRAGGWVGRNFNL</sequence>
<proteinExistence type="predicted"/>
<gene>
    <name evidence="1" type="ORF">OPT61_g5429</name>
</gene>
<keyword evidence="2" id="KW-1185">Reference proteome</keyword>
<accession>A0ACC2IAG9</accession>
<protein>
    <submittedName>
        <fullName evidence="1">Uncharacterized protein</fullName>
    </submittedName>
</protein>
<dbReference type="Proteomes" id="UP001153331">
    <property type="component" value="Unassembled WGS sequence"/>
</dbReference>
<organism evidence="1 2">
    <name type="scientific">Boeremia exigua</name>
    <dbReference type="NCBI Taxonomy" id="749465"/>
    <lineage>
        <taxon>Eukaryota</taxon>
        <taxon>Fungi</taxon>
        <taxon>Dikarya</taxon>
        <taxon>Ascomycota</taxon>
        <taxon>Pezizomycotina</taxon>
        <taxon>Dothideomycetes</taxon>
        <taxon>Pleosporomycetidae</taxon>
        <taxon>Pleosporales</taxon>
        <taxon>Pleosporineae</taxon>
        <taxon>Didymellaceae</taxon>
        <taxon>Boeremia</taxon>
    </lineage>
</organism>
<evidence type="ECO:0000313" key="2">
    <source>
        <dbReference type="Proteomes" id="UP001153331"/>
    </source>
</evidence>
<reference evidence="1" key="1">
    <citation type="submission" date="2022-11" db="EMBL/GenBank/DDBJ databases">
        <title>Genome Sequence of Boeremia exigua.</title>
        <authorList>
            <person name="Buettner E."/>
        </authorList>
    </citation>
    <scope>NUCLEOTIDE SEQUENCE</scope>
    <source>
        <strain evidence="1">CU02</strain>
    </source>
</reference>
<name>A0ACC2IAG9_9PLEO</name>
<comment type="caution">
    <text evidence="1">The sequence shown here is derived from an EMBL/GenBank/DDBJ whole genome shotgun (WGS) entry which is preliminary data.</text>
</comment>